<gene>
    <name evidence="8" type="ordered locus">Spirs_1026</name>
</gene>
<dbReference type="HOGENOM" id="CLU_009281_2_3_12"/>
<dbReference type="NCBIfam" id="NF000756">
    <property type="entry name" value="PRK00047.1"/>
    <property type="match status" value="1"/>
</dbReference>
<organism evidence="8 9">
    <name type="scientific">Sediminispirochaeta smaragdinae (strain DSM 11293 / JCM 15392 / SEBR 4228)</name>
    <name type="common">Spirochaeta smaragdinae</name>
    <dbReference type="NCBI Taxonomy" id="573413"/>
    <lineage>
        <taxon>Bacteria</taxon>
        <taxon>Pseudomonadati</taxon>
        <taxon>Spirochaetota</taxon>
        <taxon>Spirochaetia</taxon>
        <taxon>Spirochaetales</taxon>
        <taxon>Spirochaetaceae</taxon>
        <taxon>Sediminispirochaeta</taxon>
    </lineage>
</organism>
<reference evidence="8 9" key="1">
    <citation type="journal article" date="2010" name="Stand. Genomic Sci.">
        <title>Complete genome sequence of Spirochaeta smaragdinae type strain (SEBR 4228).</title>
        <authorList>
            <person name="Mavromatis K."/>
            <person name="Yasawong M."/>
            <person name="Chertkov O."/>
            <person name="Lapidus A."/>
            <person name="Lucas S."/>
            <person name="Nolan M."/>
            <person name="Del Rio T.G."/>
            <person name="Tice H."/>
            <person name="Cheng J.F."/>
            <person name="Pitluck S."/>
            <person name="Liolios K."/>
            <person name="Ivanova N."/>
            <person name="Tapia R."/>
            <person name="Han C."/>
            <person name="Bruce D."/>
            <person name="Goodwin L."/>
            <person name="Pati A."/>
            <person name="Chen A."/>
            <person name="Palaniappan K."/>
            <person name="Land M."/>
            <person name="Hauser L."/>
            <person name="Chang Y.J."/>
            <person name="Jeffries C.D."/>
            <person name="Detter J.C."/>
            <person name="Rohde M."/>
            <person name="Brambilla E."/>
            <person name="Spring S."/>
            <person name="Goker M."/>
            <person name="Sikorski J."/>
            <person name="Woyke T."/>
            <person name="Bristow J."/>
            <person name="Eisen J.A."/>
            <person name="Markowitz V."/>
            <person name="Hugenholtz P."/>
            <person name="Klenk H.P."/>
            <person name="Kyrpides N.C."/>
        </authorList>
    </citation>
    <scope>NUCLEOTIDE SEQUENCE [LARGE SCALE GENOMIC DNA]</scope>
    <source>
        <strain evidence="9">DSM 11293 / JCM 15392 / SEBR 4228</strain>
    </source>
</reference>
<feature type="domain" description="Carbohydrate kinase FGGY N-terminal" evidence="6">
    <location>
        <begin position="6"/>
        <end position="253"/>
    </location>
</feature>
<dbReference type="InterPro" id="IPR018485">
    <property type="entry name" value="FGGY_C"/>
</dbReference>
<dbReference type="EMBL" id="CP002116">
    <property type="protein sequence ID" value="ADK80159.1"/>
    <property type="molecule type" value="Genomic_DNA"/>
</dbReference>
<dbReference type="OrthoDB" id="9805576at2"/>
<dbReference type="PANTHER" id="PTHR10196:SF69">
    <property type="entry name" value="GLYCEROL KINASE"/>
    <property type="match status" value="1"/>
</dbReference>
<evidence type="ECO:0000259" key="7">
    <source>
        <dbReference type="Pfam" id="PF02782"/>
    </source>
</evidence>
<sequence>MKEAALLSIDQGTSGSKAILFSLSGKLMAKATVATRQSYPQAGFVEQDPEELYRSVIQAVEAAVRQYEEEGGDRRAIRCCGISNQRETFLLWDRKGKPLRPAVVWQCKRSVAVCSRLEEEGYGDILTRRTGLIIDPYFSGTKLTAILEQEKDIAEQVHAGKAFFGTVDSWLLFRLTGGVYASDFTNASRTLFMNLDALSWDEEMIALLSAEGLRLPELGPSSRIFGTSDFEGVFSSPIPISAMIGDSHAAAFGERCFSSGNAKVTLGTGSSILMNTGSQRPVSKNGMVATICWSTGDRVDYALEGIIVSCGSTITWMRDQLGLFDESRDSDILAESVTSSDGVCLIPAFSGLGAPYWKMDQKGMIAGLTFASTKAHVVRAGLESIAFQIKDVITAMEADSGITLRSLKADGGLTVSNFTLSLIASLLQVPVTVIDVKEASALGAGVLAALGAGIFSSIDEIAAIPYNSVDHKPKANPSSLEAYALWKQTIRTL</sequence>
<feature type="domain" description="Carbohydrate kinase FGGY C-terminal" evidence="7">
    <location>
        <begin position="263"/>
        <end position="450"/>
    </location>
</feature>
<evidence type="ECO:0000256" key="1">
    <source>
        <dbReference type="ARBA" id="ARBA00009156"/>
    </source>
</evidence>
<dbReference type="eggNOG" id="COG0554">
    <property type="taxonomic scope" value="Bacteria"/>
</dbReference>
<dbReference type="InterPro" id="IPR043129">
    <property type="entry name" value="ATPase_NBD"/>
</dbReference>
<keyword evidence="3" id="KW-0547">Nucleotide-binding</keyword>
<dbReference type="AlphaFoldDB" id="E1RCS9"/>
<evidence type="ECO:0000256" key="4">
    <source>
        <dbReference type="ARBA" id="ARBA00022777"/>
    </source>
</evidence>
<proteinExistence type="inferred from homology"/>
<dbReference type="GO" id="GO:0004370">
    <property type="term" value="F:glycerol kinase activity"/>
    <property type="evidence" value="ECO:0007669"/>
    <property type="project" value="TreeGrafter"/>
</dbReference>
<evidence type="ECO:0000313" key="8">
    <source>
        <dbReference type="EMBL" id="ADK80159.1"/>
    </source>
</evidence>
<evidence type="ECO:0000256" key="2">
    <source>
        <dbReference type="ARBA" id="ARBA00022679"/>
    </source>
</evidence>
<dbReference type="RefSeq" id="WP_013253623.1">
    <property type="nucleotide sequence ID" value="NC_014364.1"/>
</dbReference>
<keyword evidence="5" id="KW-0067">ATP-binding</keyword>
<dbReference type="Proteomes" id="UP000002318">
    <property type="component" value="Chromosome"/>
</dbReference>
<dbReference type="GO" id="GO:0005524">
    <property type="term" value="F:ATP binding"/>
    <property type="evidence" value="ECO:0007669"/>
    <property type="project" value="UniProtKB-KW"/>
</dbReference>
<dbReference type="KEGG" id="ssm:Spirs_1026"/>
<dbReference type="InterPro" id="IPR018484">
    <property type="entry name" value="FGGY_N"/>
</dbReference>
<keyword evidence="4 8" id="KW-0418">Kinase</keyword>
<dbReference type="STRING" id="573413.Spirs_1026"/>
<name>E1RCS9_SEDSS</name>
<dbReference type="GO" id="GO:0019563">
    <property type="term" value="P:glycerol catabolic process"/>
    <property type="evidence" value="ECO:0007669"/>
    <property type="project" value="TreeGrafter"/>
</dbReference>
<dbReference type="InterPro" id="IPR000577">
    <property type="entry name" value="Carb_kinase_FGGY"/>
</dbReference>
<dbReference type="Gene3D" id="3.30.420.40">
    <property type="match status" value="2"/>
</dbReference>
<evidence type="ECO:0000313" key="9">
    <source>
        <dbReference type="Proteomes" id="UP000002318"/>
    </source>
</evidence>
<keyword evidence="2" id="KW-0808">Transferase</keyword>
<dbReference type="GO" id="GO:0005829">
    <property type="term" value="C:cytosol"/>
    <property type="evidence" value="ECO:0007669"/>
    <property type="project" value="TreeGrafter"/>
</dbReference>
<evidence type="ECO:0000256" key="3">
    <source>
        <dbReference type="ARBA" id="ARBA00022741"/>
    </source>
</evidence>
<dbReference type="Pfam" id="PF00370">
    <property type="entry name" value="FGGY_N"/>
    <property type="match status" value="1"/>
</dbReference>
<dbReference type="PANTHER" id="PTHR10196">
    <property type="entry name" value="SUGAR KINASE"/>
    <property type="match status" value="1"/>
</dbReference>
<dbReference type="CDD" id="cd07769">
    <property type="entry name" value="ASKHA_NBD_FGGY_GK"/>
    <property type="match status" value="1"/>
</dbReference>
<evidence type="ECO:0000259" key="6">
    <source>
        <dbReference type="Pfam" id="PF00370"/>
    </source>
</evidence>
<dbReference type="SUPFAM" id="SSF53067">
    <property type="entry name" value="Actin-like ATPase domain"/>
    <property type="match status" value="2"/>
</dbReference>
<dbReference type="Pfam" id="PF02782">
    <property type="entry name" value="FGGY_C"/>
    <property type="match status" value="1"/>
</dbReference>
<keyword evidence="9" id="KW-1185">Reference proteome</keyword>
<protein>
    <submittedName>
        <fullName evidence="8">Carbohydrate kinase, FGGY</fullName>
    </submittedName>
</protein>
<evidence type="ECO:0000256" key="5">
    <source>
        <dbReference type="ARBA" id="ARBA00022840"/>
    </source>
</evidence>
<comment type="similarity">
    <text evidence="1">Belongs to the FGGY kinase family.</text>
</comment>
<accession>E1RCS9</accession>
<dbReference type="PIRSF" id="PIRSF000538">
    <property type="entry name" value="GlpK"/>
    <property type="match status" value="1"/>
</dbReference>